<accession>E6V3S8</accession>
<dbReference type="Proteomes" id="UP000008917">
    <property type="component" value="Chromosome"/>
</dbReference>
<gene>
    <name evidence="1" type="ordered locus">Varpa_2754</name>
</gene>
<evidence type="ECO:0000313" key="2">
    <source>
        <dbReference type="Proteomes" id="UP000008917"/>
    </source>
</evidence>
<sequence length="288" mass="31828">MLSMHAFLDSFIDHNGDARHKRFEIDFSKLRFIDPVGVVVLSNLIEYLRRCGAGGALTGLYFRDSDAICYLDDCGFFARYNDNASPLRHHAAPRTSSMPLRLVENIRAQEFLRFDLIPWMAQQLETTSEALGTVSVCVQEILQNIADHSGVGVGCAHAQYFAERQMVEVAISDFGHGIPMNVRKVIQDITDTDALKLACEEGFTTKSNVHNRGAGLPTLIKYLALHNRGGVWISSGSGNISATHSDGATKLTGRSKRSNYPGTLVLLRLKSSAIEALAVDVEPERFEW</sequence>
<dbReference type="KEGG" id="vpe:Varpa_2754"/>
<dbReference type="OrthoDB" id="7778993at2"/>
<reference evidence="1 2" key="2">
    <citation type="journal article" date="2013" name="Genome Announc.">
        <title>Genome of the Root-Associated Plant Growth-Promoting Bacterium Variovorax paradoxus Strain EPS.</title>
        <authorList>
            <person name="Han J.I."/>
            <person name="Spain J.C."/>
            <person name="Leadbetter J.R."/>
            <person name="Ovchinnikova G."/>
            <person name="Goodwin L.A."/>
            <person name="Han C.S."/>
            <person name="Woyke T."/>
            <person name="Davenport K.W."/>
            <person name="Orwin P.M."/>
        </authorList>
    </citation>
    <scope>NUCLEOTIDE SEQUENCE [LARGE SCALE GENOMIC DNA]</scope>
    <source>
        <strain evidence="1 2">EPS</strain>
    </source>
</reference>
<dbReference type="GO" id="GO:0005524">
    <property type="term" value="F:ATP binding"/>
    <property type="evidence" value="ECO:0007669"/>
    <property type="project" value="UniProtKB-KW"/>
</dbReference>
<dbReference type="EMBL" id="CP002417">
    <property type="protein sequence ID" value="ADU36952.1"/>
    <property type="molecule type" value="Genomic_DNA"/>
</dbReference>
<dbReference type="SUPFAM" id="SSF52091">
    <property type="entry name" value="SpoIIaa-like"/>
    <property type="match status" value="1"/>
</dbReference>
<organism evidence="1 2">
    <name type="scientific">Variovorax paradoxus (strain EPS)</name>
    <dbReference type="NCBI Taxonomy" id="595537"/>
    <lineage>
        <taxon>Bacteria</taxon>
        <taxon>Pseudomonadati</taxon>
        <taxon>Pseudomonadota</taxon>
        <taxon>Betaproteobacteria</taxon>
        <taxon>Burkholderiales</taxon>
        <taxon>Comamonadaceae</taxon>
        <taxon>Variovorax</taxon>
    </lineage>
</organism>
<keyword evidence="1" id="KW-0067">ATP-binding</keyword>
<keyword evidence="1" id="KW-0547">Nucleotide-binding</keyword>
<dbReference type="InterPro" id="IPR036890">
    <property type="entry name" value="HATPase_C_sf"/>
</dbReference>
<dbReference type="Gene3D" id="3.30.565.10">
    <property type="entry name" value="Histidine kinase-like ATPase, C-terminal domain"/>
    <property type="match status" value="1"/>
</dbReference>
<dbReference type="HOGENOM" id="CLU_926880_0_0_4"/>
<dbReference type="STRING" id="595537.Varpa_2754"/>
<dbReference type="eggNOG" id="COG2172">
    <property type="taxonomic scope" value="Bacteria"/>
</dbReference>
<evidence type="ECO:0000313" key="1">
    <source>
        <dbReference type="EMBL" id="ADU36952.1"/>
    </source>
</evidence>
<name>E6V3S8_VARPE</name>
<reference evidence="2" key="1">
    <citation type="submission" date="2010-12" db="EMBL/GenBank/DDBJ databases">
        <title>Complete sequence of Variovorax paradoxus EPS.</title>
        <authorList>
            <consortium name="US DOE Joint Genome Institute"/>
            <person name="Lucas S."/>
            <person name="Copeland A."/>
            <person name="Lapidus A."/>
            <person name="Cheng J.-F."/>
            <person name="Goodwin L."/>
            <person name="Pitluck S."/>
            <person name="Teshima H."/>
            <person name="Detter J.C."/>
            <person name="Han C."/>
            <person name="Tapia R."/>
            <person name="Land M."/>
            <person name="Hauser L."/>
            <person name="Kyrpides N."/>
            <person name="Ivanova N."/>
            <person name="Ovchinnikova G."/>
            <person name="Orwin P."/>
            <person name="Han J.-I.G."/>
            <person name="Woyke T."/>
        </authorList>
    </citation>
    <scope>NUCLEOTIDE SEQUENCE [LARGE SCALE GENOMIC DNA]</scope>
    <source>
        <strain evidence="2">EPS</strain>
    </source>
</reference>
<proteinExistence type="predicted"/>
<dbReference type="AlphaFoldDB" id="E6V3S8"/>
<protein>
    <submittedName>
        <fullName evidence="1">ATP-binding region ATPase domain protein</fullName>
    </submittedName>
</protein>
<dbReference type="SUPFAM" id="SSF55874">
    <property type="entry name" value="ATPase domain of HSP90 chaperone/DNA topoisomerase II/histidine kinase"/>
    <property type="match status" value="1"/>
</dbReference>
<dbReference type="InterPro" id="IPR036513">
    <property type="entry name" value="STAS_dom_sf"/>
</dbReference>